<feature type="non-terminal residue" evidence="2">
    <location>
        <position position="1"/>
    </location>
</feature>
<dbReference type="GeneID" id="76148161"/>
<comment type="caution">
    <text evidence="2">The sequence shown here is derived from an EMBL/GenBank/DDBJ whole genome shotgun (WGS) entry which is preliminary data.</text>
</comment>
<keyword evidence="1" id="KW-0812">Transmembrane</keyword>
<proteinExistence type="predicted"/>
<accession>A0AAD5G0Y1</accession>
<dbReference type="Pfam" id="PF10333">
    <property type="entry name" value="Pga1"/>
    <property type="match status" value="1"/>
</dbReference>
<dbReference type="InterPro" id="IPR019433">
    <property type="entry name" value="GPI_ManTrfase_II_coact_Pga1"/>
</dbReference>
<gene>
    <name evidence="2" type="ORF">KGF57_000101</name>
</gene>
<dbReference type="RefSeq" id="XP_051611383.1">
    <property type="nucleotide sequence ID" value="XM_051750172.1"/>
</dbReference>
<keyword evidence="3" id="KW-1185">Reference proteome</keyword>
<dbReference type="Proteomes" id="UP001204833">
    <property type="component" value="Unassembled WGS sequence"/>
</dbReference>
<evidence type="ECO:0000256" key="1">
    <source>
        <dbReference type="SAM" id="Phobius"/>
    </source>
</evidence>
<reference evidence="2 3" key="1">
    <citation type="journal article" date="2022" name="DNA Res.">
        <title>Genome analysis of five recently described species of the CUG-Ser clade uncovers Candida theae as a new hybrid lineage with pathogenic potential in the Candida parapsilosis species complex.</title>
        <authorList>
            <person name="Mixao V."/>
            <person name="Del Olmo V."/>
            <person name="Hegedusova E."/>
            <person name="Saus E."/>
            <person name="Pryszcz L."/>
            <person name="Cillingova A."/>
            <person name="Nosek J."/>
            <person name="Gabaldon T."/>
        </authorList>
    </citation>
    <scope>NUCLEOTIDE SEQUENCE [LARGE SCALE GENOMIC DNA]</scope>
    <source>
        <strain evidence="2 3">CBS 12239</strain>
    </source>
</reference>
<name>A0AAD5G0Y1_9ASCO</name>
<evidence type="ECO:0000313" key="2">
    <source>
        <dbReference type="EMBL" id="KAI5968612.1"/>
    </source>
</evidence>
<dbReference type="AlphaFoldDB" id="A0AAD5G0Y1"/>
<keyword evidence="1" id="KW-1133">Transmembrane helix</keyword>
<evidence type="ECO:0000313" key="3">
    <source>
        <dbReference type="Proteomes" id="UP001204833"/>
    </source>
</evidence>
<sequence length="201" mass="23645">IPQHYDIPSHRKSIHQVEEIQRTWHHINSSLDVLLDYPITTINDELKSKVIRRSNVVSLPYDSVAKSSKTILVRLNNYNDTLFDSGDLLNVKLCWPATHPYDFKLSHEYIKTKELTSDEALAVDPTQLDLYIRIDYQFFGISYNDEKFLSTQDEVKFQLYVNKLPVKLIPIPLELYDFVVYLVDLLILILTQFNFLKWILL</sequence>
<keyword evidence="1" id="KW-0472">Membrane</keyword>
<feature type="transmembrane region" description="Helical" evidence="1">
    <location>
        <begin position="178"/>
        <end position="200"/>
    </location>
</feature>
<organism evidence="2 3">
    <name type="scientific">Candida theae</name>
    <dbReference type="NCBI Taxonomy" id="1198502"/>
    <lineage>
        <taxon>Eukaryota</taxon>
        <taxon>Fungi</taxon>
        <taxon>Dikarya</taxon>
        <taxon>Ascomycota</taxon>
        <taxon>Saccharomycotina</taxon>
        <taxon>Pichiomycetes</taxon>
        <taxon>Debaryomycetaceae</taxon>
        <taxon>Candida/Lodderomyces clade</taxon>
        <taxon>Candida</taxon>
    </lineage>
</organism>
<dbReference type="EMBL" id="JAIHNG010000012">
    <property type="protein sequence ID" value="KAI5968612.1"/>
    <property type="molecule type" value="Genomic_DNA"/>
</dbReference>
<protein>
    <submittedName>
        <fullName evidence="2">Uncharacterized protein</fullName>
    </submittedName>
</protein>